<reference evidence="1 2" key="1">
    <citation type="journal article" date="2013" name="Genome Announc.">
        <title>Draft Genome Sequence of Staphylococcus simulans UMC-CNS-990, Isolated from a Case of Chronic Bovine Mastitis.</title>
        <authorList>
            <person name="Calcutt M.J."/>
            <person name="Foecking M.F."/>
            <person name="Hsieh H.Y."/>
            <person name="Perry J."/>
            <person name="Stewart G.C."/>
            <person name="Middleton J.R."/>
        </authorList>
    </citation>
    <scope>NUCLEOTIDE SEQUENCE [LARGE SCALE GENOMIC DNA]</scope>
    <source>
        <strain evidence="1 2">UMC-CNS-990</strain>
    </source>
</reference>
<accession>A0ABN0PF64</accession>
<keyword evidence="2" id="KW-1185">Reference proteome</keyword>
<organism evidence="1 2">
    <name type="scientific">Staphylococcus simulans UMC-CNS-990</name>
    <dbReference type="NCBI Taxonomy" id="1405498"/>
    <lineage>
        <taxon>Bacteria</taxon>
        <taxon>Bacillati</taxon>
        <taxon>Bacillota</taxon>
        <taxon>Bacilli</taxon>
        <taxon>Bacillales</taxon>
        <taxon>Staphylococcaceae</taxon>
        <taxon>Staphylococcus</taxon>
    </lineage>
</organism>
<dbReference type="RefSeq" id="WP_002479645.1">
    <property type="nucleotide sequence ID" value="NZ_AXDY01000002.1"/>
</dbReference>
<evidence type="ECO:0000313" key="1">
    <source>
        <dbReference type="EMBL" id="ERS94315.1"/>
    </source>
</evidence>
<name>A0ABN0PF64_STASI</name>
<dbReference type="EMBL" id="AXDY01000002">
    <property type="protein sequence ID" value="ERS94315.1"/>
    <property type="molecule type" value="Genomic_DNA"/>
</dbReference>
<evidence type="ECO:0000313" key="2">
    <source>
        <dbReference type="Proteomes" id="UP000017131"/>
    </source>
</evidence>
<protein>
    <recommendedName>
        <fullName evidence="3">Phage protein</fullName>
    </recommendedName>
</protein>
<comment type="caution">
    <text evidence="1">The sequence shown here is derived from an EMBL/GenBank/DDBJ whole genome shotgun (WGS) entry which is preliminary data.</text>
</comment>
<dbReference type="GeneID" id="77330889"/>
<gene>
    <name evidence="1" type="ORF">SSIM_02360</name>
</gene>
<proteinExistence type="predicted"/>
<dbReference type="Proteomes" id="UP000017131">
    <property type="component" value="Unassembled WGS sequence"/>
</dbReference>
<sequence length="100" mass="11251">MTNNNKDQNKVDEKEVQDVSEMVDEGGLGADNYYGINEFQPNGNTVEVGIDQFKLKVSEYNDADLVNSLIAHADANHNEEKFDEAINIIKQEVLGRLHDK</sequence>
<evidence type="ECO:0008006" key="3">
    <source>
        <dbReference type="Google" id="ProtNLM"/>
    </source>
</evidence>